<keyword evidence="4" id="KW-0274">FAD</keyword>
<proteinExistence type="inferred from homology"/>
<dbReference type="InterPro" id="IPR006076">
    <property type="entry name" value="FAD-dep_OxRdtase"/>
</dbReference>
<feature type="region of interest" description="Disordered" evidence="6">
    <location>
        <begin position="245"/>
        <end position="265"/>
    </location>
</feature>
<keyword evidence="3" id="KW-0285">Flavoprotein</keyword>
<gene>
    <name evidence="8" type="ORF">ACFFLM_16040</name>
</gene>
<dbReference type="Pfam" id="PF01266">
    <property type="entry name" value="DAO"/>
    <property type="match status" value="1"/>
</dbReference>
<dbReference type="SUPFAM" id="SSF51905">
    <property type="entry name" value="FAD/NAD(P)-binding domain"/>
    <property type="match status" value="1"/>
</dbReference>
<comment type="similarity">
    <text evidence="2">Belongs to the ETF-QO/FixC family.</text>
</comment>
<evidence type="ECO:0000259" key="7">
    <source>
        <dbReference type="Pfam" id="PF01266"/>
    </source>
</evidence>
<evidence type="ECO:0000256" key="1">
    <source>
        <dbReference type="ARBA" id="ARBA00001974"/>
    </source>
</evidence>
<sequence>MTAAGAGQVWAHVGQAFSETEYDVIVIGAGRMGAACALYLRQLLPASKLLLVEQGGLPNEDGATILAAGVWTAQDIPEGSGLTPEAAPFWKAQADWTRAQLAAQDGIQFQKRPLLSLYTTEGPGRIPTAEALAAHPDSLAVLDADQLPFAEPDLTAATYRPGALAAAQAGAAVRAGADLMLNTQAHLIPGGVRLDRLTVTNTHQIVTHESHTIRARFVVVAAGAEGPELLEQGLGIHTTHARAYRQTPRLNTPSDGGSGSGRAADLSPVLRVPVRNGGGLTLRPQNGGYTLYPRIHHRDPHGYAPTGGRLTGVPVGLRRETLEDLVGLMDALPVLGTEALETGRSLADVPGAWLALPGGRTDAPPLYQRPLPDVWLLLGGPLADTVGLAAAFDLAAACAGRSGRPWQKDWIL</sequence>
<evidence type="ECO:0000313" key="8">
    <source>
        <dbReference type="EMBL" id="MFB9993478.1"/>
    </source>
</evidence>
<evidence type="ECO:0000256" key="2">
    <source>
        <dbReference type="ARBA" id="ARBA00006796"/>
    </source>
</evidence>
<keyword evidence="9" id="KW-1185">Reference proteome</keyword>
<reference evidence="8 9" key="1">
    <citation type="submission" date="2024-09" db="EMBL/GenBank/DDBJ databases">
        <authorList>
            <person name="Sun Q."/>
            <person name="Mori K."/>
        </authorList>
    </citation>
    <scope>NUCLEOTIDE SEQUENCE [LARGE SCALE GENOMIC DNA]</scope>
    <source>
        <strain evidence="8 9">JCM 13503</strain>
    </source>
</reference>
<comment type="cofactor">
    <cofactor evidence="1">
        <name>FAD</name>
        <dbReference type="ChEBI" id="CHEBI:57692"/>
    </cofactor>
</comment>
<dbReference type="RefSeq" id="WP_380012395.1">
    <property type="nucleotide sequence ID" value="NZ_JBHLYR010000051.1"/>
</dbReference>
<dbReference type="EMBL" id="JBHLYR010000051">
    <property type="protein sequence ID" value="MFB9993478.1"/>
    <property type="molecule type" value="Genomic_DNA"/>
</dbReference>
<organism evidence="8 9">
    <name type="scientific">Deinococcus oregonensis</name>
    <dbReference type="NCBI Taxonomy" id="1805970"/>
    <lineage>
        <taxon>Bacteria</taxon>
        <taxon>Thermotogati</taxon>
        <taxon>Deinococcota</taxon>
        <taxon>Deinococci</taxon>
        <taxon>Deinococcales</taxon>
        <taxon>Deinococcaceae</taxon>
        <taxon>Deinococcus</taxon>
    </lineage>
</organism>
<dbReference type="InterPro" id="IPR039651">
    <property type="entry name" value="FixC-like"/>
</dbReference>
<evidence type="ECO:0000256" key="4">
    <source>
        <dbReference type="ARBA" id="ARBA00022827"/>
    </source>
</evidence>
<evidence type="ECO:0000256" key="6">
    <source>
        <dbReference type="SAM" id="MobiDB-lite"/>
    </source>
</evidence>
<accession>A0ABV6B151</accession>
<comment type="caution">
    <text evidence="8">The sequence shown here is derived from an EMBL/GenBank/DDBJ whole genome shotgun (WGS) entry which is preliminary data.</text>
</comment>
<keyword evidence="5" id="KW-0560">Oxidoreductase</keyword>
<evidence type="ECO:0000313" key="9">
    <source>
        <dbReference type="Proteomes" id="UP001589733"/>
    </source>
</evidence>
<evidence type="ECO:0000256" key="5">
    <source>
        <dbReference type="ARBA" id="ARBA00023002"/>
    </source>
</evidence>
<name>A0ABV6B151_9DEIO</name>
<feature type="domain" description="FAD dependent oxidoreductase" evidence="7">
    <location>
        <begin position="23"/>
        <end position="292"/>
    </location>
</feature>
<dbReference type="PANTHER" id="PTHR43624:SF2">
    <property type="entry name" value="ELECTRON TRANSFER FLAVOPROTEIN-QUINONE OXIDOREDUCTASE YDIS-RELATED"/>
    <property type="match status" value="1"/>
</dbReference>
<protein>
    <submittedName>
        <fullName evidence="8">FAD-dependent oxidoreductase</fullName>
    </submittedName>
</protein>
<dbReference type="Proteomes" id="UP001589733">
    <property type="component" value="Unassembled WGS sequence"/>
</dbReference>
<dbReference type="InterPro" id="IPR036188">
    <property type="entry name" value="FAD/NAD-bd_sf"/>
</dbReference>
<dbReference type="Gene3D" id="3.50.50.60">
    <property type="entry name" value="FAD/NAD(P)-binding domain"/>
    <property type="match status" value="1"/>
</dbReference>
<dbReference type="Gene3D" id="3.30.9.10">
    <property type="entry name" value="D-Amino Acid Oxidase, subunit A, domain 2"/>
    <property type="match status" value="1"/>
</dbReference>
<evidence type="ECO:0000256" key="3">
    <source>
        <dbReference type="ARBA" id="ARBA00022630"/>
    </source>
</evidence>
<dbReference type="PANTHER" id="PTHR43624">
    <property type="entry name" value="ELECTRON TRANSFER FLAVOPROTEIN-QUINONE OXIDOREDUCTASE YDIS-RELATED"/>
    <property type="match status" value="1"/>
</dbReference>